<organism evidence="1 2">
    <name type="scientific">Tuber borchii</name>
    <name type="common">White truffle</name>
    <dbReference type="NCBI Taxonomy" id="42251"/>
    <lineage>
        <taxon>Eukaryota</taxon>
        <taxon>Fungi</taxon>
        <taxon>Dikarya</taxon>
        <taxon>Ascomycota</taxon>
        <taxon>Pezizomycotina</taxon>
        <taxon>Pezizomycetes</taxon>
        <taxon>Pezizales</taxon>
        <taxon>Tuberaceae</taxon>
        <taxon>Tuber</taxon>
    </lineage>
</organism>
<dbReference type="Proteomes" id="UP000244722">
    <property type="component" value="Unassembled WGS sequence"/>
</dbReference>
<accession>A0A2T6ZK21</accession>
<sequence>MTQNVSFRYNEKKPSTYKYQKKTPANYPMKVRDPNHPPHHSLIHIVFRFALVYFIFNLPYIHTSDGQGAPRIIQFTPSWLIVSVWLEVRRHHYRYHTPFYFIFFRFEKCAEPS</sequence>
<comment type="caution">
    <text evidence="1">The sequence shown here is derived from an EMBL/GenBank/DDBJ whole genome shotgun (WGS) entry which is preliminary data.</text>
</comment>
<reference evidence="1 2" key="1">
    <citation type="submission" date="2017-04" db="EMBL/GenBank/DDBJ databases">
        <title>Draft genome sequence of Tuber borchii Vittad., a whitish edible truffle.</title>
        <authorList>
            <consortium name="DOE Joint Genome Institute"/>
            <person name="Murat C."/>
            <person name="Kuo A."/>
            <person name="Barry K.W."/>
            <person name="Clum A."/>
            <person name="Dockter R.B."/>
            <person name="Fauchery L."/>
            <person name="Iotti M."/>
            <person name="Kohler A."/>
            <person name="Labutti K."/>
            <person name="Lindquist E.A."/>
            <person name="Lipzen A."/>
            <person name="Ohm R.A."/>
            <person name="Wang M."/>
            <person name="Grigoriev I.V."/>
            <person name="Zambonelli A."/>
            <person name="Martin F.M."/>
        </authorList>
    </citation>
    <scope>NUCLEOTIDE SEQUENCE [LARGE SCALE GENOMIC DNA]</scope>
    <source>
        <strain evidence="1 2">Tbo3840</strain>
    </source>
</reference>
<proteinExistence type="predicted"/>
<gene>
    <name evidence="1" type="ORF">B9Z19DRAFT_1089570</name>
</gene>
<keyword evidence="2" id="KW-1185">Reference proteome</keyword>
<dbReference type="EMBL" id="NESQ01000213">
    <property type="protein sequence ID" value="PUU75840.1"/>
    <property type="molecule type" value="Genomic_DNA"/>
</dbReference>
<evidence type="ECO:0000313" key="1">
    <source>
        <dbReference type="EMBL" id="PUU75840.1"/>
    </source>
</evidence>
<name>A0A2T6ZK21_TUBBO</name>
<protein>
    <submittedName>
        <fullName evidence="1">Uncharacterized protein</fullName>
    </submittedName>
</protein>
<evidence type="ECO:0000313" key="2">
    <source>
        <dbReference type="Proteomes" id="UP000244722"/>
    </source>
</evidence>
<dbReference type="AlphaFoldDB" id="A0A2T6ZK21"/>